<dbReference type="PROSITE" id="PS00216">
    <property type="entry name" value="SUGAR_TRANSPORT_1"/>
    <property type="match status" value="1"/>
</dbReference>
<name>X0X2I5_9ZZZZ</name>
<feature type="transmembrane region" description="Helical" evidence="5">
    <location>
        <begin position="45"/>
        <end position="66"/>
    </location>
</feature>
<dbReference type="Pfam" id="PF07690">
    <property type="entry name" value="MFS_1"/>
    <property type="match status" value="1"/>
</dbReference>
<evidence type="ECO:0000259" key="6">
    <source>
        <dbReference type="PROSITE" id="PS50850"/>
    </source>
</evidence>
<accession>X0X2I5</accession>
<dbReference type="InterPro" id="IPR020846">
    <property type="entry name" value="MFS_dom"/>
</dbReference>
<comment type="subcellular location">
    <subcellularLocation>
        <location evidence="1">Membrane</location>
        <topology evidence="1">Multi-pass membrane protein</topology>
    </subcellularLocation>
</comment>
<evidence type="ECO:0000256" key="4">
    <source>
        <dbReference type="ARBA" id="ARBA00023136"/>
    </source>
</evidence>
<dbReference type="GO" id="GO:0022857">
    <property type="term" value="F:transmembrane transporter activity"/>
    <property type="evidence" value="ECO:0007669"/>
    <property type="project" value="InterPro"/>
</dbReference>
<gene>
    <name evidence="7" type="ORF">S01H1_72688</name>
</gene>
<dbReference type="PANTHER" id="PTHR23518">
    <property type="entry name" value="C-METHYLTRANSFERASE"/>
    <property type="match status" value="1"/>
</dbReference>
<reference evidence="7" key="1">
    <citation type="journal article" date="2014" name="Front. Microbiol.">
        <title>High frequency of phylogenetically diverse reductive dehalogenase-homologous genes in deep subseafloor sedimentary metagenomes.</title>
        <authorList>
            <person name="Kawai M."/>
            <person name="Futagami T."/>
            <person name="Toyoda A."/>
            <person name="Takaki Y."/>
            <person name="Nishi S."/>
            <person name="Hori S."/>
            <person name="Arai W."/>
            <person name="Tsubouchi T."/>
            <person name="Morono Y."/>
            <person name="Uchiyama I."/>
            <person name="Ito T."/>
            <person name="Fujiyama A."/>
            <person name="Inagaki F."/>
            <person name="Takami H."/>
        </authorList>
    </citation>
    <scope>NUCLEOTIDE SEQUENCE</scope>
    <source>
        <strain evidence="7">Expedition CK06-06</strain>
    </source>
</reference>
<feature type="transmembrane region" description="Helical" evidence="5">
    <location>
        <begin position="12"/>
        <end position="33"/>
    </location>
</feature>
<evidence type="ECO:0000256" key="3">
    <source>
        <dbReference type="ARBA" id="ARBA00022989"/>
    </source>
</evidence>
<dbReference type="EMBL" id="BARS01048508">
    <property type="protein sequence ID" value="GAG37235.1"/>
    <property type="molecule type" value="Genomic_DNA"/>
</dbReference>
<proteinExistence type="predicted"/>
<dbReference type="PROSITE" id="PS50850">
    <property type="entry name" value="MFS"/>
    <property type="match status" value="1"/>
</dbReference>
<sequence length="200" mass="21818">GIREVFNQGRNLKRWLAITSIGFLPMGMILPFTQLFAHEIKGANQYILGAMVTGFALTPLLLGIPIGRLADKIGRKRVLYFTIPLVWISSLMLIWAPSPGFLVLAGILQGFYFISGVVAGAMTFELVPPGQMGRWLGITRFCRLLLAAGAAYMAGVIWDSVGPQYVFLTVIGIDLLIRIPLLIGMPETLTPQERAISVGS</sequence>
<dbReference type="InterPro" id="IPR005829">
    <property type="entry name" value="Sugar_transporter_CS"/>
</dbReference>
<protein>
    <recommendedName>
        <fullName evidence="6">Major facilitator superfamily (MFS) profile domain-containing protein</fullName>
    </recommendedName>
</protein>
<evidence type="ECO:0000313" key="7">
    <source>
        <dbReference type="EMBL" id="GAG37235.1"/>
    </source>
</evidence>
<dbReference type="PANTHER" id="PTHR23518:SF2">
    <property type="entry name" value="MAJOR FACILITATOR SUPERFAMILY TRANSPORTER"/>
    <property type="match status" value="1"/>
</dbReference>
<evidence type="ECO:0000256" key="2">
    <source>
        <dbReference type="ARBA" id="ARBA00022692"/>
    </source>
</evidence>
<dbReference type="InterPro" id="IPR011701">
    <property type="entry name" value="MFS"/>
</dbReference>
<feature type="transmembrane region" description="Helical" evidence="5">
    <location>
        <begin position="101"/>
        <end position="121"/>
    </location>
</feature>
<keyword evidence="4 5" id="KW-0472">Membrane</keyword>
<dbReference type="AlphaFoldDB" id="X0X2I5"/>
<dbReference type="InterPro" id="IPR036259">
    <property type="entry name" value="MFS_trans_sf"/>
</dbReference>
<feature type="transmembrane region" description="Helical" evidence="5">
    <location>
        <begin position="141"/>
        <end position="158"/>
    </location>
</feature>
<comment type="caution">
    <text evidence="7">The sequence shown here is derived from an EMBL/GenBank/DDBJ whole genome shotgun (WGS) entry which is preliminary data.</text>
</comment>
<dbReference type="GO" id="GO:0016020">
    <property type="term" value="C:membrane"/>
    <property type="evidence" value="ECO:0007669"/>
    <property type="project" value="UniProtKB-SubCell"/>
</dbReference>
<feature type="transmembrane region" description="Helical" evidence="5">
    <location>
        <begin position="164"/>
        <end position="184"/>
    </location>
</feature>
<dbReference type="SUPFAM" id="SSF103473">
    <property type="entry name" value="MFS general substrate transporter"/>
    <property type="match status" value="1"/>
</dbReference>
<organism evidence="7">
    <name type="scientific">marine sediment metagenome</name>
    <dbReference type="NCBI Taxonomy" id="412755"/>
    <lineage>
        <taxon>unclassified sequences</taxon>
        <taxon>metagenomes</taxon>
        <taxon>ecological metagenomes</taxon>
    </lineage>
</organism>
<evidence type="ECO:0000256" key="5">
    <source>
        <dbReference type="SAM" id="Phobius"/>
    </source>
</evidence>
<evidence type="ECO:0000256" key="1">
    <source>
        <dbReference type="ARBA" id="ARBA00004141"/>
    </source>
</evidence>
<dbReference type="Gene3D" id="1.20.1250.20">
    <property type="entry name" value="MFS general substrate transporter like domains"/>
    <property type="match status" value="1"/>
</dbReference>
<feature type="non-terminal residue" evidence="7">
    <location>
        <position position="1"/>
    </location>
</feature>
<keyword evidence="2 5" id="KW-0812">Transmembrane</keyword>
<feature type="domain" description="Major facilitator superfamily (MFS) profile" evidence="6">
    <location>
        <begin position="1"/>
        <end position="200"/>
    </location>
</feature>
<feature type="transmembrane region" description="Helical" evidence="5">
    <location>
        <begin position="78"/>
        <end position="95"/>
    </location>
</feature>
<keyword evidence="3 5" id="KW-1133">Transmembrane helix</keyword>